<dbReference type="AlphaFoldDB" id="A0A251S732"/>
<gene>
    <name evidence="2" type="ORF">HannXRQ_Chr15g0471571</name>
</gene>
<evidence type="ECO:0000256" key="1">
    <source>
        <dbReference type="SAM" id="MobiDB-lite"/>
    </source>
</evidence>
<dbReference type="Proteomes" id="UP000215914">
    <property type="component" value="Chromosome 15"/>
</dbReference>
<accession>A0A251S732</accession>
<dbReference type="EMBL" id="CM007904">
    <property type="protein sequence ID" value="OTF94391.1"/>
    <property type="molecule type" value="Genomic_DNA"/>
</dbReference>
<keyword evidence="3" id="KW-1185">Reference proteome</keyword>
<dbReference type="InParanoid" id="A0A251S732"/>
<feature type="region of interest" description="Disordered" evidence="1">
    <location>
        <begin position="1"/>
        <end position="20"/>
    </location>
</feature>
<reference evidence="3" key="1">
    <citation type="journal article" date="2017" name="Nature">
        <title>The sunflower genome provides insights into oil metabolism, flowering and Asterid evolution.</title>
        <authorList>
            <person name="Badouin H."/>
            <person name="Gouzy J."/>
            <person name="Grassa C.J."/>
            <person name="Murat F."/>
            <person name="Staton S.E."/>
            <person name="Cottret L."/>
            <person name="Lelandais-Briere C."/>
            <person name="Owens G.L."/>
            <person name="Carrere S."/>
            <person name="Mayjonade B."/>
            <person name="Legrand L."/>
            <person name="Gill N."/>
            <person name="Kane N.C."/>
            <person name="Bowers J.E."/>
            <person name="Hubner S."/>
            <person name="Bellec A."/>
            <person name="Berard A."/>
            <person name="Berges H."/>
            <person name="Blanchet N."/>
            <person name="Boniface M.C."/>
            <person name="Brunel D."/>
            <person name="Catrice O."/>
            <person name="Chaidir N."/>
            <person name="Claudel C."/>
            <person name="Donnadieu C."/>
            <person name="Faraut T."/>
            <person name="Fievet G."/>
            <person name="Helmstetter N."/>
            <person name="King M."/>
            <person name="Knapp S.J."/>
            <person name="Lai Z."/>
            <person name="Le Paslier M.C."/>
            <person name="Lippi Y."/>
            <person name="Lorenzon L."/>
            <person name="Mandel J.R."/>
            <person name="Marage G."/>
            <person name="Marchand G."/>
            <person name="Marquand E."/>
            <person name="Bret-Mestries E."/>
            <person name="Morien E."/>
            <person name="Nambeesan S."/>
            <person name="Nguyen T."/>
            <person name="Pegot-Espagnet P."/>
            <person name="Pouilly N."/>
            <person name="Raftis F."/>
            <person name="Sallet E."/>
            <person name="Schiex T."/>
            <person name="Thomas J."/>
            <person name="Vandecasteele C."/>
            <person name="Vares D."/>
            <person name="Vear F."/>
            <person name="Vautrin S."/>
            <person name="Crespi M."/>
            <person name="Mangin B."/>
            <person name="Burke J.M."/>
            <person name="Salse J."/>
            <person name="Munos S."/>
            <person name="Vincourt P."/>
            <person name="Rieseberg L.H."/>
            <person name="Langlade N.B."/>
        </authorList>
    </citation>
    <scope>NUCLEOTIDE SEQUENCE [LARGE SCALE GENOMIC DNA]</scope>
    <source>
        <strain evidence="3">cv. SF193</strain>
    </source>
</reference>
<protein>
    <submittedName>
        <fullName evidence="2">Uncharacterized protein</fullName>
    </submittedName>
</protein>
<evidence type="ECO:0000313" key="2">
    <source>
        <dbReference type="EMBL" id="OTF94391.1"/>
    </source>
</evidence>
<sequence>MFSEPDRRSTRSSYGVKAGNKTPLLPRNSICVQALFTLRLSLLCSNGNSWIHKRRFTRTMQMKKTTTSSSFNNAPLSIYYYRIVLLILIETGRLARKKFKT</sequence>
<evidence type="ECO:0000313" key="3">
    <source>
        <dbReference type="Proteomes" id="UP000215914"/>
    </source>
</evidence>
<organism evidence="2 3">
    <name type="scientific">Helianthus annuus</name>
    <name type="common">Common sunflower</name>
    <dbReference type="NCBI Taxonomy" id="4232"/>
    <lineage>
        <taxon>Eukaryota</taxon>
        <taxon>Viridiplantae</taxon>
        <taxon>Streptophyta</taxon>
        <taxon>Embryophyta</taxon>
        <taxon>Tracheophyta</taxon>
        <taxon>Spermatophyta</taxon>
        <taxon>Magnoliopsida</taxon>
        <taxon>eudicotyledons</taxon>
        <taxon>Gunneridae</taxon>
        <taxon>Pentapetalae</taxon>
        <taxon>asterids</taxon>
        <taxon>campanulids</taxon>
        <taxon>Asterales</taxon>
        <taxon>Asteraceae</taxon>
        <taxon>Asteroideae</taxon>
        <taxon>Heliantheae alliance</taxon>
        <taxon>Heliantheae</taxon>
        <taxon>Helianthus</taxon>
    </lineage>
</organism>
<proteinExistence type="predicted"/>
<name>A0A251S732_HELAN</name>